<dbReference type="InterPro" id="IPR036627">
    <property type="entry name" value="CobW-likC_sf"/>
</dbReference>
<proteinExistence type="predicted"/>
<feature type="compositionally biased region" description="Basic and acidic residues" evidence="1">
    <location>
        <begin position="20"/>
        <end position="29"/>
    </location>
</feature>
<dbReference type="Proteomes" id="UP000245699">
    <property type="component" value="Unassembled WGS sequence"/>
</dbReference>
<dbReference type="EMBL" id="MBFT01000451">
    <property type="protein sequence ID" value="PVU90960.1"/>
    <property type="molecule type" value="Genomic_DNA"/>
</dbReference>
<dbReference type="InterPro" id="IPR027417">
    <property type="entry name" value="P-loop_NTPase"/>
</dbReference>
<comment type="caution">
    <text evidence="3">The sequence shown here is derived from an EMBL/GenBank/DDBJ whole genome shotgun (WGS) entry which is preliminary data.</text>
</comment>
<feature type="region of interest" description="Disordered" evidence="1">
    <location>
        <begin position="1"/>
        <end position="29"/>
    </location>
</feature>
<dbReference type="InterPro" id="IPR003495">
    <property type="entry name" value="CobW/HypB/UreG_nucleotide-bd"/>
</dbReference>
<evidence type="ECO:0000313" key="4">
    <source>
        <dbReference type="Proteomes" id="UP000245699"/>
    </source>
</evidence>
<dbReference type="Pfam" id="PF02492">
    <property type="entry name" value="cobW"/>
    <property type="match status" value="1"/>
</dbReference>
<dbReference type="AlphaFoldDB" id="A0A2T9YF46"/>
<feature type="domain" description="CobW/HypB/UreG nucleotide-binding" evidence="2">
    <location>
        <begin position="43"/>
        <end position="232"/>
    </location>
</feature>
<dbReference type="GO" id="GO:0005737">
    <property type="term" value="C:cytoplasm"/>
    <property type="evidence" value="ECO:0007669"/>
    <property type="project" value="TreeGrafter"/>
</dbReference>
<gene>
    <name evidence="3" type="ORF">BB559_004362</name>
</gene>
<organism evidence="3 4">
    <name type="scientific">Furculomyces boomerangus</name>
    <dbReference type="NCBI Taxonomy" id="61424"/>
    <lineage>
        <taxon>Eukaryota</taxon>
        <taxon>Fungi</taxon>
        <taxon>Fungi incertae sedis</taxon>
        <taxon>Zoopagomycota</taxon>
        <taxon>Kickxellomycotina</taxon>
        <taxon>Harpellomycetes</taxon>
        <taxon>Harpellales</taxon>
        <taxon>Harpellaceae</taxon>
        <taxon>Furculomyces</taxon>
    </lineage>
</organism>
<dbReference type="Gene3D" id="3.40.50.300">
    <property type="entry name" value="P-loop containing nucleotide triphosphate hydrolases"/>
    <property type="match status" value="1"/>
</dbReference>
<dbReference type="InterPro" id="IPR051316">
    <property type="entry name" value="Zinc-reg_GTPase_activator"/>
</dbReference>
<sequence>MDSEDEIPQLVQLNQNDSSPKPEESKTEDFHIQLDDSSLEKIPVTILTGYLGAGKTTLLNYILTENHGKRIAVIMNEFGSSKGIDELIMTKGKNDELVEEWLDLDNGCMCCTVKDKGIKALETLMEKRGNFDYILLETTGVADPGQIASMLWINEEFGGNIKLDGVVTLVDAKNVLKELEQVSQTDIDNDVDDTNDAIKQLAYADRIIINKIDLVTLEKLEEIHDSIKKINLYADLADSSYSRVNLDFVLDIQAYSNSRFNDIFKRDLKPRSNKHKYNVTTICIELGTDTILDWNKVEGWIQSILWENELPINEKDQFQSEDFSSYQSNKIEILRMKGVMQMKDFKGPTDQTFYPFATVVIQGVREIYDAYNISKTGNTDDLDQADGNHENTNLCEVNKLVLIGKNLSEQHIVRSFRHFCL</sequence>
<accession>A0A2T9YF46</accession>
<reference evidence="3 4" key="1">
    <citation type="journal article" date="2018" name="MBio">
        <title>Comparative Genomics Reveals the Core Gene Toolbox for the Fungus-Insect Symbiosis.</title>
        <authorList>
            <person name="Wang Y."/>
            <person name="Stata M."/>
            <person name="Wang W."/>
            <person name="Stajich J.E."/>
            <person name="White M.M."/>
            <person name="Moncalvo J.M."/>
        </authorList>
    </citation>
    <scope>NUCLEOTIDE SEQUENCE [LARGE SCALE GENOMIC DNA]</scope>
    <source>
        <strain evidence="3 4">AUS-77-4</strain>
    </source>
</reference>
<dbReference type="PANTHER" id="PTHR13748:SF31">
    <property type="entry name" value="ZINC-REGULATED GTPASE METALLOPROTEIN ACTIVATOR 1A-RELATED"/>
    <property type="match status" value="1"/>
</dbReference>
<dbReference type="OrthoDB" id="258627at2759"/>
<evidence type="ECO:0000313" key="3">
    <source>
        <dbReference type="EMBL" id="PVU90960.1"/>
    </source>
</evidence>
<dbReference type="CDD" id="cd03112">
    <property type="entry name" value="CobW-like"/>
    <property type="match status" value="1"/>
</dbReference>
<dbReference type="STRING" id="61424.A0A2T9YF46"/>
<dbReference type="SUPFAM" id="SSF52540">
    <property type="entry name" value="P-loop containing nucleoside triphosphate hydrolases"/>
    <property type="match status" value="1"/>
</dbReference>
<keyword evidence="4" id="KW-1185">Reference proteome</keyword>
<evidence type="ECO:0000256" key="1">
    <source>
        <dbReference type="SAM" id="MobiDB-lite"/>
    </source>
</evidence>
<dbReference type="Gene3D" id="3.30.1220.10">
    <property type="entry name" value="CobW-like, C-terminal domain"/>
    <property type="match status" value="1"/>
</dbReference>
<protein>
    <recommendedName>
        <fullName evidence="2">CobW/HypB/UreG nucleotide-binding domain-containing protein</fullName>
    </recommendedName>
</protein>
<dbReference type="SUPFAM" id="SSF90002">
    <property type="entry name" value="Hypothetical protein YjiA, C-terminal domain"/>
    <property type="match status" value="1"/>
</dbReference>
<name>A0A2T9YF46_9FUNG</name>
<dbReference type="PANTHER" id="PTHR13748">
    <property type="entry name" value="COBW-RELATED"/>
    <property type="match status" value="1"/>
</dbReference>
<evidence type="ECO:0000259" key="2">
    <source>
        <dbReference type="Pfam" id="PF02492"/>
    </source>
</evidence>